<proteinExistence type="inferred from homology"/>
<keyword evidence="3 6" id="KW-0326">Glycosidase</keyword>
<dbReference type="AlphaFoldDB" id="A0A1B3Z9Q4"/>
<dbReference type="SUPFAM" id="SSF49899">
    <property type="entry name" value="Concanavalin A-like lectins/glucanases"/>
    <property type="match status" value="1"/>
</dbReference>
<reference evidence="9 10" key="1">
    <citation type="submission" date="2016-01" db="EMBL/GenBank/DDBJ databases">
        <title>Complete genome and mega plasmid sequence of Sphingomonas panacis DCY99 elicits systemic resistance in rice to Xanthomonas oryzae.</title>
        <authorList>
            <person name="Kim Y.J."/>
            <person name="Yang D.C."/>
            <person name="Sing P."/>
        </authorList>
    </citation>
    <scope>NUCLEOTIDE SEQUENCE [LARGE SCALE GENOMIC DNA]</scope>
    <source>
        <strain evidence="9 10">DCY99</strain>
    </source>
</reference>
<evidence type="ECO:0000256" key="3">
    <source>
        <dbReference type="ARBA" id="ARBA00023295"/>
    </source>
</evidence>
<dbReference type="PANTHER" id="PTHR42812">
    <property type="entry name" value="BETA-XYLOSIDASE"/>
    <property type="match status" value="1"/>
</dbReference>
<evidence type="ECO:0000313" key="9">
    <source>
        <dbReference type="EMBL" id="AOH84161.1"/>
    </source>
</evidence>
<evidence type="ECO:0000259" key="8">
    <source>
        <dbReference type="Pfam" id="PF17851"/>
    </source>
</evidence>
<dbReference type="InterPro" id="IPR051795">
    <property type="entry name" value="Glycosyl_Hydrlase_43"/>
</dbReference>
<dbReference type="InterPro" id="IPR013320">
    <property type="entry name" value="ConA-like_dom_sf"/>
</dbReference>
<evidence type="ECO:0000256" key="7">
    <source>
        <dbReference type="SAM" id="SignalP"/>
    </source>
</evidence>
<dbReference type="KEGG" id="span:AWL63_09465"/>
<dbReference type="Gene3D" id="2.115.10.20">
    <property type="entry name" value="Glycosyl hydrolase domain, family 43"/>
    <property type="match status" value="1"/>
</dbReference>
<dbReference type="SUPFAM" id="SSF75005">
    <property type="entry name" value="Arabinanase/levansucrase/invertase"/>
    <property type="match status" value="1"/>
</dbReference>
<dbReference type="CDD" id="cd18617">
    <property type="entry name" value="GH43_XynB-like"/>
    <property type="match status" value="1"/>
</dbReference>
<dbReference type="PANTHER" id="PTHR42812:SF12">
    <property type="entry name" value="BETA-XYLOSIDASE-RELATED"/>
    <property type="match status" value="1"/>
</dbReference>
<gene>
    <name evidence="9" type="ORF">AWL63_09465</name>
</gene>
<feature type="site" description="Important for catalytic activity, responsible for pKa modulation of the active site Glu and correct orientation of both the proton donor and substrate" evidence="5">
    <location>
        <position position="165"/>
    </location>
</feature>
<keyword evidence="7" id="KW-0732">Signal</keyword>
<dbReference type="EMBL" id="CP014168">
    <property type="protein sequence ID" value="AOH84161.1"/>
    <property type="molecule type" value="Genomic_DNA"/>
</dbReference>
<evidence type="ECO:0000256" key="4">
    <source>
        <dbReference type="PIRSR" id="PIRSR606710-1"/>
    </source>
</evidence>
<feature type="chain" id="PRO_5008556300" evidence="7">
    <location>
        <begin position="21"/>
        <end position="552"/>
    </location>
</feature>
<dbReference type="Gene3D" id="2.60.120.200">
    <property type="match status" value="1"/>
</dbReference>
<dbReference type="InterPro" id="IPR023296">
    <property type="entry name" value="Glyco_hydro_beta-prop_sf"/>
</dbReference>
<dbReference type="Pfam" id="PF17851">
    <property type="entry name" value="GH43_C2"/>
    <property type="match status" value="1"/>
</dbReference>
<dbReference type="GO" id="GO:0005975">
    <property type="term" value="P:carbohydrate metabolic process"/>
    <property type="evidence" value="ECO:0007669"/>
    <property type="project" value="InterPro"/>
</dbReference>
<protein>
    <submittedName>
        <fullName evidence="9">Xylan 1,4-beta-xylosidase</fullName>
    </submittedName>
</protein>
<keyword evidence="10" id="KW-1185">Reference proteome</keyword>
<dbReference type="Pfam" id="PF04616">
    <property type="entry name" value="Glyco_hydro_43"/>
    <property type="match status" value="1"/>
</dbReference>
<feature type="active site" description="Proton acceptor" evidence="4">
    <location>
        <position position="58"/>
    </location>
</feature>
<dbReference type="InterPro" id="IPR006710">
    <property type="entry name" value="Glyco_hydro_43"/>
</dbReference>
<feature type="active site" description="Proton donor" evidence="4">
    <location>
        <position position="230"/>
    </location>
</feature>
<evidence type="ECO:0000313" key="10">
    <source>
        <dbReference type="Proteomes" id="UP000094256"/>
    </source>
</evidence>
<evidence type="ECO:0000256" key="2">
    <source>
        <dbReference type="ARBA" id="ARBA00022801"/>
    </source>
</evidence>
<comment type="similarity">
    <text evidence="1 6">Belongs to the glycosyl hydrolase 43 family.</text>
</comment>
<keyword evidence="2 6" id="KW-0378">Hydrolase</keyword>
<feature type="domain" description="Beta-xylosidase C-terminal Concanavalin A-like" evidence="8">
    <location>
        <begin position="375"/>
        <end position="550"/>
    </location>
</feature>
<dbReference type="Proteomes" id="UP000094256">
    <property type="component" value="Chromosome"/>
</dbReference>
<evidence type="ECO:0000256" key="6">
    <source>
        <dbReference type="RuleBase" id="RU361187"/>
    </source>
</evidence>
<dbReference type="STRING" id="1560345.AWL63_09465"/>
<evidence type="ECO:0000256" key="1">
    <source>
        <dbReference type="ARBA" id="ARBA00009865"/>
    </source>
</evidence>
<name>A0A1B3Z9Q4_9SPHN</name>
<feature type="signal peptide" evidence="7">
    <location>
        <begin position="1"/>
        <end position="20"/>
    </location>
</feature>
<evidence type="ECO:0000256" key="5">
    <source>
        <dbReference type="PIRSR" id="PIRSR606710-2"/>
    </source>
</evidence>
<sequence>MKSTILAMVGALATATLVSAAPAPEKARFDWVEYRGTDGPAAPAGQYRNPILAGFYSDPSILRVGSDYYLVTSTFSWFPGIPVFHSRDLIHWKQIGNAIDRPGQLDFGTLAMSRGVFAPAINHHNGRFYIVNTCVDCGGNFVITATNPAGPWSDPVWLKTVEGIDPSMFFDDDGRAWIVNNRAPEGEPRYSGHRAIWIEQFDPVALKMLGNAKMIVDGGIDPAAKPVWIEGPHVYKVNGTYYLMAAEGGTSVNHSEVILRADKVDGPYRPAPPSINPILTQRDLPAGRAAPISATGHADLVQLPDGRWWSVFLGTRPYAKDYYNAGRETFLLPVTWRDGWPVILDRGKPVPTLVKAPLPAAPAGTTPLTGSFTVRDDFTAPSLGREWMAMRTAPVQPAGGALSLTPGHDGLGDFGRPAFVARRQQHADATVTTALSFAPREGEMAGLAALQNDEYFLTIALTRHDGKTFVRVARRAGKQEPRDGVTVAERPIAAGPVQLRIAAHGGRYDFAVSQGKAWTTVAAGVDATNLSTATAGGFVGTMIGPFAQGLRR</sequence>
<dbReference type="RefSeq" id="WP_069204729.1">
    <property type="nucleotide sequence ID" value="NZ_CP014168.1"/>
</dbReference>
<organism evidence="9 10">
    <name type="scientific">Sphingomonas panacis</name>
    <dbReference type="NCBI Taxonomy" id="1560345"/>
    <lineage>
        <taxon>Bacteria</taxon>
        <taxon>Pseudomonadati</taxon>
        <taxon>Pseudomonadota</taxon>
        <taxon>Alphaproteobacteria</taxon>
        <taxon>Sphingomonadales</taxon>
        <taxon>Sphingomonadaceae</taxon>
        <taxon>Sphingomonas</taxon>
    </lineage>
</organism>
<accession>A0A1B3Z9Q4</accession>
<dbReference type="GO" id="GO:0004553">
    <property type="term" value="F:hydrolase activity, hydrolyzing O-glycosyl compounds"/>
    <property type="evidence" value="ECO:0007669"/>
    <property type="project" value="InterPro"/>
</dbReference>
<dbReference type="InterPro" id="IPR041542">
    <property type="entry name" value="GH43_C2"/>
</dbReference>